<dbReference type="GO" id="GO:0050660">
    <property type="term" value="F:flavin adenine dinucleotide binding"/>
    <property type="evidence" value="ECO:0007669"/>
    <property type="project" value="TreeGrafter"/>
</dbReference>
<evidence type="ECO:0000256" key="2">
    <source>
        <dbReference type="SAM" id="MobiDB-lite"/>
    </source>
</evidence>
<dbReference type="GO" id="GO:0010181">
    <property type="term" value="F:FMN binding"/>
    <property type="evidence" value="ECO:0007669"/>
    <property type="project" value="InterPro"/>
</dbReference>
<proteinExistence type="predicted"/>
<keyword evidence="1" id="KW-0285">Flavoprotein</keyword>
<dbReference type="InterPro" id="IPR029039">
    <property type="entry name" value="Flavoprotein-like_sf"/>
</dbReference>
<feature type="domain" description="Flavodoxin-like" evidence="3">
    <location>
        <begin position="1"/>
        <end position="133"/>
    </location>
</feature>
<reference evidence="4" key="1">
    <citation type="submission" date="2021-04" db="EMBL/GenBank/DDBJ databases">
        <title>Genomic sequence of Actinosynnema pretiosum subsp. pretiosum ATCC 31280 (C-14919).</title>
        <authorList>
            <person name="Bai L."/>
            <person name="Wang X."/>
            <person name="Xiao Y."/>
        </authorList>
    </citation>
    <scope>NUCLEOTIDE SEQUENCE</scope>
    <source>
        <strain evidence="4">ATCC 31280</strain>
    </source>
</reference>
<feature type="region of interest" description="Disordered" evidence="2">
    <location>
        <begin position="390"/>
        <end position="473"/>
    </location>
</feature>
<dbReference type="Gene3D" id="3.40.50.360">
    <property type="match status" value="1"/>
</dbReference>
<accession>A0AA45R541</accession>
<protein>
    <submittedName>
        <fullName evidence="4">Flavodoxin domain-containing protein</fullName>
    </submittedName>
</protein>
<dbReference type="InterPro" id="IPR039261">
    <property type="entry name" value="FNR_nucleotide-bd"/>
</dbReference>
<dbReference type="Proteomes" id="UP000677152">
    <property type="component" value="Chromosome"/>
</dbReference>
<dbReference type="SUPFAM" id="SSF52218">
    <property type="entry name" value="Flavoproteins"/>
    <property type="match status" value="1"/>
</dbReference>
<evidence type="ECO:0000256" key="1">
    <source>
        <dbReference type="ARBA" id="ARBA00022630"/>
    </source>
</evidence>
<dbReference type="SUPFAM" id="SSF52343">
    <property type="entry name" value="Ferredoxin reductase-like, C-terminal NADP-linked domain"/>
    <property type="match status" value="1"/>
</dbReference>
<dbReference type="SUPFAM" id="SSF63380">
    <property type="entry name" value="Riboflavin synthase domain-like"/>
    <property type="match status" value="1"/>
</dbReference>
<dbReference type="InterPro" id="IPR008254">
    <property type="entry name" value="Flavodoxin/NO_synth"/>
</dbReference>
<dbReference type="InterPro" id="IPR001709">
    <property type="entry name" value="Flavoprot_Pyr_Nucl_cyt_Rdtase"/>
</dbReference>
<name>A0AA45R541_9PSEU</name>
<evidence type="ECO:0000259" key="3">
    <source>
        <dbReference type="PROSITE" id="PS50902"/>
    </source>
</evidence>
<dbReference type="EMBL" id="CP073249">
    <property type="protein sequence ID" value="QUF05268.1"/>
    <property type="molecule type" value="Genomic_DNA"/>
</dbReference>
<dbReference type="AlphaFoldDB" id="A0AA45R541"/>
<dbReference type="Pfam" id="PF00175">
    <property type="entry name" value="NAD_binding_1"/>
    <property type="match status" value="1"/>
</dbReference>
<dbReference type="InterPro" id="IPR017938">
    <property type="entry name" value="Riboflavin_synthase-like_b-brl"/>
</dbReference>
<dbReference type="InterPro" id="IPR023173">
    <property type="entry name" value="NADPH_Cyt_P450_Rdtase_alpha"/>
</dbReference>
<gene>
    <name evidence="4" type="ORF">KCV87_03915</name>
</gene>
<dbReference type="PROSITE" id="PS50902">
    <property type="entry name" value="FLAVODOXIN_LIKE"/>
    <property type="match status" value="1"/>
</dbReference>
<dbReference type="Gene3D" id="1.20.990.10">
    <property type="entry name" value="NADPH-cytochrome p450 Reductase, Chain A, domain 3"/>
    <property type="match status" value="1"/>
</dbReference>
<dbReference type="Gene3D" id="2.40.30.10">
    <property type="entry name" value="Translation factors"/>
    <property type="match status" value="1"/>
</dbReference>
<dbReference type="PRINTS" id="PR00371">
    <property type="entry name" value="FPNCR"/>
</dbReference>
<evidence type="ECO:0000313" key="4">
    <source>
        <dbReference type="EMBL" id="QUF05268.1"/>
    </source>
</evidence>
<feature type="compositionally biased region" description="Low complexity" evidence="2">
    <location>
        <begin position="449"/>
        <end position="461"/>
    </location>
</feature>
<sequence>MFYGSNGGSGEGLARTIAGDGTARGRAVSVAPLDDAVRALPTTGPVVIVSSSCNGAPPDDAARFVRWPTQDGPDLSGVDCLVLGCGNRDWSATYQRVPTLIDEAMAAGARRLRERGATDARADFFGDWERSYEPLWPLLSAERGVEVGRVGPRFRVVESDAAEGLGDLASAVVLENRELVRGPGAGAKRHLELRLPEGTAYRAGDYLSVLPQNHPDPVRRAVARLGTRAERVVTVDSGAPTGLVSVGLVPVGRALRVDELLTRCVDLSAPASAGVLVGIASPPESFRPPADTAVPVVLIAAGTGIAPFQGFLRARAALGGEPGPALLLFGCRGPELDGLYAEELAGLGDWLEVDRAYSRHPDGDVRHVQHRLWQRRDRVRELVDAGARAPLRRRDADGPRGGGGSGAHRFRRRVAGRAPRRGAVRDGRVLTARTEGARAPRPLSPGSPPARASAPGAATSPWCATRSAGCAPA</sequence>
<dbReference type="PANTHER" id="PTHR19384">
    <property type="entry name" value="NITRIC OXIDE SYNTHASE-RELATED"/>
    <property type="match status" value="1"/>
</dbReference>
<dbReference type="Pfam" id="PF00258">
    <property type="entry name" value="Flavodoxin_1"/>
    <property type="match status" value="1"/>
</dbReference>
<feature type="compositionally biased region" description="Basic residues" evidence="2">
    <location>
        <begin position="408"/>
        <end position="422"/>
    </location>
</feature>
<evidence type="ECO:0000313" key="5">
    <source>
        <dbReference type="Proteomes" id="UP000677152"/>
    </source>
</evidence>
<dbReference type="Gene3D" id="3.40.50.80">
    <property type="entry name" value="Nucleotide-binding domain of ferredoxin-NADP reductase (FNR) module"/>
    <property type="match status" value="1"/>
</dbReference>
<dbReference type="GO" id="GO:0005829">
    <property type="term" value="C:cytosol"/>
    <property type="evidence" value="ECO:0007669"/>
    <property type="project" value="TreeGrafter"/>
</dbReference>
<organism evidence="4 5">
    <name type="scientific">Actinosynnema pretiosum subsp. pretiosum</name>
    <dbReference type="NCBI Taxonomy" id="103721"/>
    <lineage>
        <taxon>Bacteria</taxon>
        <taxon>Bacillati</taxon>
        <taxon>Actinomycetota</taxon>
        <taxon>Actinomycetes</taxon>
        <taxon>Pseudonocardiales</taxon>
        <taxon>Pseudonocardiaceae</taxon>
        <taxon>Actinosynnema</taxon>
    </lineage>
</organism>
<dbReference type="PANTHER" id="PTHR19384:SF127">
    <property type="entry name" value="BIFUNCTIONAL CYTOCHROME P450_NADPH--P450 REDUCTASE"/>
    <property type="match status" value="1"/>
</dbReference>
<dbReference type="GO" id="GO:0003958">
    <property type="term" value="F:NADPH-hemoprotein reductase activity"/>
    <property type="evidence" value="ECO:0007669"/>
    <property type="project" value="TreeGrafter"/>
</dbReference>
<dbReference type="InterPro" id="IPR001433">
    <property type="entry name" value="OxRdtase_FAD/NAD-bd"/>
</dbReference>